<dbReference type="PANTHER" id="PTHR23037">
    <property type="entry name" value="CYTOKINE RECEPTOR"/>
    <property type="match status" value="1"/>
</dbReference>
<dbReference type="Bgee" id="ENSXETG00000005423">
    <property type="expression patterns" value="Expressed in liver and 10 other cell types or tissues"/>
</dbReference>
<evidence type="ECO:0000256" key="8">
    <source>
        <dbReference type="SAM" id="Phobius"/>
    </source>
</evidence>
<evidence type="ECO:0000256" key="1">
    <source>
        <dbReference type="ARBA" id="ARBA00004479"/>
    </source>
</evidence>
<dbReference type="GeneTree" id="ENSGT00940000160896"/>
<dbReference type="Pfam" id="PF18001">
    <property type="entry name" value="Il13Ra_Ig"/>
    <property type="match status" value="1"/>
</dbReference>
<feature type="domain" description="Fibronectin type-III" evidence="9">
    <location>
        <begin position="226"/>
        <end position="323"/>
    </location>
</feature>
<dbReference type="Pfam" id="PF09240">
    <property type="entry name" value="IL6Ra-bind"/>
    <property type="match status" value="1"/>
</dbReference>
<keyword evidence="7" id="KW-0325">Glycoprotein</keyword>
<dbReference type="AlphaFoldDB" id="A0A803KGF2"/>
<dbReference type="InterPro" id="IPR003961">
    <property type="entry name" value="FN3_dom"/>
</dbReference>
<reference evidence="10" key="1">
    <citation type="journal article" date="2010" name="Science">
        <title>The genome of the Western clawed frog Xenopus tropicalis.</title>
        <authorList>
            <person name="Hellsten U."/>
            <person name="Harland R.M."/>
            <person name="Gilchrist M.J."/>
            <person name="Hendrix D."/>
            <person name="Jurka J."/>
            <person name="Kapitonov V."/>
            <person name="Ovcharenko I."/>
            <person name="Putnam N.H."/>
            <person name="Shu S."/>
            <person name="Taher L."/>
            <person name="Blitz I.L."/>
            <person name="Blumberg B."/>
            <person name="Dichmann D.S."/>
            <person name="Dubchak I."/>
            <person name="Amaya E."/>
            <person name="Detter J.C."/>
            <person name="Fletcher R."/>
            <person name="Gerhard D.S."/>
            <person name="Goodstein D."/>
            <person name="Graves T."/>
            <person name="Grigoriev I.V."/>
            <person name="Grimwood J."/>
            <person name="Kawashima T."/>
            <person name="Lindquist E."/>
            <person name="Lucas S.M."/>
            <person name="Mead P.E."/>
            <person name="Mitros T."/>
            <person name="Ogino H."/>
            <person name="Ohta Y."/>
            <person name="Poliakov A.V."/>
            <person name="Pollet N."/>
            <person name="Robert J."/>
            <person name="Salamov A."/>
            <person name="Sater A.K."/>
            <person name="Schmutz J."/>
            <person name="Terry A."/>
            <person name="Vize P.D."/>
            <person name="Warren W.C."/>
            <person name="Wells D."/>
            <person name="Wills A."/>
            <person name="Wilson R.K."/>
            <person name="Zimmerman L.B."/>
            <person name="Zorn A.M."/>
            <person name="Grainger R."/>
            <person name="Grammer T."/>
            <person name="Khokha M.K."/>
            <person name="Richardson P.M."/>
            <person name="Rokhsar D.S."/>
        </authorList>
    </citation>
    <scope>NUCLEOTIDE SEQUENCE [LARGE SCALE GENOMIC DNA]</scope>
    <source>
        <strain evidence="10">Nigerian</strain>
    </source>
</reference>
<dbReference type="GO" id="GO:0016020">
    <property type="term" value="C:membrane"/>
    <property type="evidence" value="ECO:0007669"/>
    <property type="project" value="UniProtKB-SubCell"/>
</dbReference>
<dbReference type="InterPro" id="IPR013783">
    <property type="entry name" value="Ig-like_fold"/>
</dbReference>
<evidence type="ECO:0000259" key="9">
    <source>
        <dbReference type="PROSITE" id="PS50853"/>
    </source>
</evidence>
<keyword evidence="3" id="KW-0732">Signal</keyword>
<dbReference type="SUPFAM" id="SSF49265">
    <property type="entry name" value="Fibronectin type III"/>
    <property type="match status" value="2"/>
</dbReference>
<dbReference type="InterPro" id="IPR036116">
    <property type="entry name" value="FN3_sf"/>
</dbReference>
<sequence length="412" mass="47306">MVCSWISAYKNDLLPSPNNVTLRFENMFSLRWEWEMPANFQKCSWSFISDVKTNRKPPPGMVKSSNLFRQVDIHRVDLNNQITFNVQAECNGTSSKWSENSVLIIPGNNTCVKNFACFWFDETYMNCTWEPTVDSVRATEYVLHYWRKNGSSTSEGKINRSVKFDQLWYSGTPCQHYIYKDGIPLGCHFKTVSEKNLFLMVIRDKSKTIRPFITSVKPEEVVKLSPPVIINKTRTPNHSIYVEWSTSFQPSCLHINSEIEITSSKGKVETVEVPKCTFTRELNALPELTYTVRVRVRQSSTISSSLFWSEWSEAHDIKGTEDNTTFYFLLILIPISVSIVTIVILVFLKRLQVIVFPPIPDPGKVFKKSFGDPSDLQQWIKYGKVNVSSKPVKEEICSVILVETPLFSSQAE</sequence>
<dbReference type="InterPro" id="IPR040566">
    <property type="entry name" value="Il13Ra_Ig"/>
</dbReference>
<dbReference type="FunFam" id="2.60.40.10:FF:004912">
    <property type="match status" value="1"/>
</dbReference>
<evidence type="ECO:0000256" key="6">
    <source>
        <dbReference type="ARBA" id="ARBA00023170"/>
    </source>
</evidence>
<dbReference type="Gene3D" id="2.60.40.10">
    <property type="entry name" value="Immunoglobulins"/>
    <property type="match status" value="3"/>
</dbReference>
<keyword evidence="4 8" id="KW-1133">Transmembrane helix</keyword>
<evidence type="ECO:0000256" key="2">
    <source>
        <dbReference type="ARBA" id="ARBA00022692"/>
    </source>
</evidence>
<protein>
    <submittedName>
        <fullName evidence="10">Interleukin 13 receptor subunit alpha 1</fullName>
    </submittedName>
</protein>
<evidence type="ECO:0000313" key="10">
    <source>
        <dbReference type="Ensembl" id="ENSXETP00000119458"/>
    </source>
</evidence>
<evidence type="ECO:0000256" key="3">
    <source>
        <dbReference type="ARBA" id="ARBA00022729"/>
    </source>
</evidence>
<name>A0A803KGF2_XENTR</name>
<keyword evidence="5 8" id="KW-0472">Membrane</keyword>
<evidence type="ECO:0000256" key="4">
    <source>
        <dbReference type="ARBA" id="ARBA00022989"/>
    </source>
</evidence>
<dbReference type="PROSITE" id="PS50853">
    <property type="entry name" value="FN3"/>
    <property type="match status" value="1"/>
</dbReference>
<dbReference type="PANTHER" id="PTHR23037:SF46">
    <property type="entry name" value="INTERLEUKIN 5 RECEPTOR SUBUNIT ALPHA"/>
    <property type="match status" value="1"/>
</dbReference>
<keyword evidence="2 8" id="KW-0812">Transmembrane</keyword>
<feature type="transmembrane region" description="Helical" evidence="8">
    <location>
        <begin position="326"/>
        <end position="348"/>
    </location>
</feature>
<organism evidence="10">
    <name type="scientific">Xenopus tropicalis</name>
    <name type="common">Western clawed frog</name>
    <name type="synonym">Silurana tropicalis</name>
    <dbReference type="NCBI Taxonomy" id="8364"/>
    <lineage>
        <taxon>Eukaryota</taxon>
        <taxon>Metazoa</taxon>
        <taxon>Chordata</taxon>
        <taxon>Craniata</taxon>
        <taxon>Vertebrata</taxon>
        <taxon>Euteleostomi</taxon>
        <taxon>Amphibia</taxon>
        <taxon>Batrachia</taxon>
        <taxon>Anura</taxon>
        <taxon>Pipoidea</taxon>
        <taxon>Pipidae</taxon>
        <taxon>Xenopodinae</taxon>
        <taxon>Xenopus</taxon>
        <taxon>Silurana</taxon>
    </lineage>
</organism>
<keyword evidence="6" id="KW-0675">Receptor</keyword>
<evidence type="ECO:0000256" key="5">
    <source>
        <dbReference type="ARBA" id="ARBA00023136"/>
    </source>
</evidence>
<dbReference type="Ensembl" id="ENSXETT00000112495">
    <property type="protein sequence ID" value="ENSXETP00000119458"/>
    <property type="gene ID" value="ENSXETG00000005423"/>
</dbReference>
<comment type="subcellular location">
    <subcellularLocation>
        <location evidence="1">Membrane</location>
        <topology evidence="1">Single-pass type I membrane protein</topology>
    </subcellularLocation>
</comment>
<dbReference type="InterPro" id="IPR015321">
    <property type="entry name" value="TypeI_recpt_CBD"/>
</dbReference>
<gene>
    <name evidence="10" type="primary">il13ra1</name>
</gene>
<reference evidence="10" key="2">
    <citation type="submission" date="2021-03" db="UniProtKB">
        <authorList>
            <consortium name="Ensembl"/>
        </authorList>
    </citation>
    <scope>IDENTIFICATION</scope>
</reference>
<proteinExistence type="predicted"/>
<evidence type="ECO:0000256" key="7">
    <source>
        <dbReference type="ARBA" id="ARBA00023180"/>
    </source>
</evidence>
<accession>A0A803KGF2</accession>